<dbReference type="EMBL" id="CP003249">
    <property type="protein sequence ID" value="AFV76398.1"/>
    <property type="molecule type" value="Genomic_DNA"/>
</dbReference>
<reference evidence="3 4" key="1">
    <citation type="journal article" date="2013" name="Genome Announc.">
        <title>Whole Genome Sequencing of Thermus oshimai JL-2 and Thermus thermophilus JL-18, Incomplete Denitrifiers from the United States Great Basin.</title>
        <authorList>
            <person name="Murugapiran S.K."/>
            <person name="Huntemann M."/>
            <person name="Wei C.L."/>
            <person name="Han J."/>
            <person name="Detter J.C."/>
            <person name="Han C.S."/>
            <person name="Erkkila T.H."/>
            <person name="Teshima H."/>
            <person name="Chen A."/>
            <person name="Kyrpides N."/>
            <person name="Mavrommatis K."/>
            <person name="Markowitz V."/>
            <person name="Szeto E."/>
            <person name="Ivanova N."/>
            <person name="Pagani I."/>
            <person name="Lam J."/>
            <person name="McDonald A.I."/>
            <person name="Dodsworth J.A."/>
            <person name="Pati A."/>
            <person name="Goodwin L."/>
            <person name="Peters L."/>
            <person name="Pitluck S."/>
            <person name="Woyke T."/>
            <person name="Hedlund B.P."/>
        </authorList>
    </citation>
    <scope>NUCLEOTIDE SEQUENCE</scope>
    <source>
        <strain evidence="3 4">JL-2</strain>
    </source>
</reference>
<dbReference type="HOGENOM" id="CLU_069346_0_0_0"/>
<dbReference type="PROSITE" id="PS50263">
    <property type="entry name" value="CN_HYDROLASE"/>
    <property type="match status" value="1"/>
</dbReference>
<dbReference type="InterPro" id="IPR003010">
    <property type="entry name" value="C-N_Hydrolase"/>
</dbReference>
<evidence type="ECO:0000259" key="2">
    <source>
        <dbReference type="PROSITE" id="PS50263"/>
    </source>
</evidence>
<sequence>MGFRTLLALQTEVHPEHYRTEEAFRERVFALLRPLEGTPSPRLAAFPELFGLPLLLHLEGDFHPRELLKDPLSPWRRARRAYRAFRDTMAEAARRFSAYLLAGTLLSPPYEEELARGLFPRTPLFQNLALLFNPQGRLLAQVPKMELTPQERWLKRGAFGPHLVATQAGRVGVLICLDGFFEAHLARLDALGAELLLQPSANPAPWERPWPKDPSRKEGEVWLASARARLLGRENLGLLLNPMLNGRILGLTFEGQSGIYAPGEALRLAQGPTGDEALLITFPERSGWDRGG</sequence>
<organism evidence="3 4">
    <name type="scientific">Thermus oshimai JL-2</name>
    <dbReference type="NCBI Taxonomy" id="751945"/>
    <lineage>
        <taxon>Bacteria</taxon>
        <taxon>Thermotogati</taxon>
        <taxon>Deinococcota</taxon>
        <taxon>Deinococci</taxon>
        <taxon>Thermales</taxon>
        <taxon>Thermaceae</taxon>
        <taxon>Thermus</taxon>
    </lineage>
</organism>
<dbReference type="Pfam" id="PF00795">
    <property type="entry name" value="CN_hydrolase"/>
    <property type="match status" value="1"/>
</dbReference>
<keyword evidence="1 3" id="KW-0378">Hydrolase</keyword>
<keyword evidence="4" id="KW-1185">Reference proteome</keyword>
<dbReference type="Gene3D" id="3.60.110.10">
    <property type="entry name" value="Carbon-nitrogen hydrolase"/>
    <property type="match status" value="1"/>
</dbReference>
<dbReference type="CDD" id="cd07197">
    <property type="entry name" value="nitrilase"/>
    <property type="match status" value="1"/>
</dbReference>
<proteinExistence type="predicted"/>
<dbReference type="STRING" id="751945.Theos_1366"/>
<evidence type="ECO:0000256" key="1">
    <source>
        <dbReference type="ARBA" id="ARBA00022801"/>
    </source>
</evidence>
<dbReference type="eggNOG" id="COG0388">
    <property type="taxonomic scope" value="Bacteria"/>
</dbReference>
<name>K7QXD2_THEOS</name>
<gene>
    <name evidence="3" type="ORF">Theos_1366</name>
</gene>
<dbReference type="PATRIC" id="fig|751945.3.peg.1350"/>
<dbReference type="Proteomes" id="UP000000211">
    <property type="component" value="Chromosome"/>
</dbReference>
<dbReference type="SUPFAM" id="SSF56317">
    <property type="entry name" value="Carbon-nitrogen hydrolase"/>
    <property type="match status" value="1"/>
</dbReference>
<dbReference type="PANTHER" id="PTHR43674">
    <property type="entry name" value="NITRILASE C965.09-RELATED"/>
    <property type="match status" value="1"/>
</dbReference>
<evidence type="ECO:0000313" key="4">
    <source>
        <dbReference type="Proteomes" id="UP000000211"/>
    </source>
</evidence>
<dbReference type="InterPro" id="IPR036526">
    <property type="entry name" value="C-N_Hydrolase_sf"/>
</dbReference>
<dbReference type="GO" id="GO:0016811">
    <property type="term" value="F:hydrolase activity, acting on carbon-nitrogen (but not peptide) bonds, in linear amides"/>
    <property type="evidence" value="ECO:0007669"/>
    <property type="project" value="TreeGrafter"/>
</dbReference>
<evidence type="ECO:0000313" key="3">
    <source>
        <dbReference type="EMBL" id="AFV76398.1"/>
    </source>
</evidence>
<dbReference type="RefSeq" id="WP_016329584.1">
    <property type="nucleotide sequence ID" value="NC_019386.1"/>
</dbReference>
<dbReference type="OrthoDB" id="9811121at2"/>
<dbReference type="AlphaFoldDB" id="K7QXD2"/>
<accession>K7QXD2</accession>
<dbReference type="KEGG" id="tos:Theos_1366"/>
<dbReference type="PANTHER" id="PTHR43674:SF13">
    <property type="entry name" value="CN HYDROLASE DOMAIN-CONTAINING PROTEIN"/>
    <property type="match status" value="1"/>
</dbReference>
<feature type="domain" description="CN hydrolase" evidence="2">
    <location>
        <begin position="9"/>
        <end position="287"/>
    </location>
</feature>
<dbReference type="InterPro" id="IPR050345">
    <property type="entry name" value="Aliph_Amidase/BUP"/>
</dbReference>
<protein>
    <submittedName>
        <fullName evidence="3">Putative amidohydrolase</fullName>
    </submittedName>
</protein>